<gene>
    <name evidence="2" type="ORF">EV199_5305</name>
</gene>
<keyword evidence="1" id="KW-0732">Signal</keyword>
<name>A0A4Q7MFR5_9BACT</name>
<dbReference type="PANTHER" id="PTHR31270:SF1">
    <property type="entry name" value="GLUTAMINYL-PEPTIDE CYCLOTRANSFERASE"/>
    <property type="match status" value="1"/>
</dbReference>
<evidence type="ECO:0000313" key="3">
    <source>
        <dbReference type="Proteomes" id="UP000293874"/>
    </source>
</evidence>
<dbReference type="PROSITE" id="PS51257">
    <property type="entry name" value="PROKAR_LIPOPROTEIN"/>
    <property type="match status" value="1"/>
</dbReference>
<comment type="caution">
    <text evidence="2">The sequence shown here is derived from an EMBL/GenBank/DDBJ whole genome shotgun (WGS) entry which is preliminary data.</text>
</comment>
<proteinExistence type="predicted"/>
<dbReference type="Proteomes" id="UP000293874">
    <property type="component" value="Unassembled WGS sequence"/>
</dbReference>
<protein>
    <submittedName>
        <fullName evidence="2">Glutamine cyclotransferase</fullName>
    </submittedName>
</protein>
<dbReference type="Pfam" id="PF05096">
    <property type="entry name" value="Glu_cyclase_2"/>
    <property type="match status" value="1"/>
</dbReference>
<dbReference type="InterPro" id="IPR007788">
    <property type="entry name" value="QCT"/>
</dbReference>
<dbReference type="AlphaFoldDB" id="A0A4Q7MFR5"/>
<evidence type="ECO:0000256" key="1">
    <source>
        <dbReference type="SAM" id="SignalP"/>
    </source>
</evidence>
<dbReference type="SUPFAM" id="SSF50969">
    <property type="entry name" value="YVTN repeat-like/Quinoprotein amine dehydrogenase"/>
    <property type="match status" value="1"/>
</dbReference>
<feature type="chain" id="PRO_5020903684" evidence="1">
    <location>
        <begin position="19"/>
        <end position="272"/>
    </location>
</feature>
<keyword evidence="2" id="KW-0808">Transferase</keyword>
<organism evidence="2 3">
    <name type="scientific">Pseudobacter ginsenosidimutans</name>
    <dbReference type="NCBI Taxonomy" id="661488"/>
    <lineage>
        <taxon>Bacteria</taxon>
        <taxon>Pseudomonadati</taxon>
        <taxon>Bacteroidota</taxon>
        <taxon>Chitinophagia</taxon>
        <taxon>Chitinophagales</taxon>
        <taxon>Chitinophagaceae</taxon>
        <taxon>Pseudobacter</taxon>
    </lineage>
</organism>
<evidence type="ECO:0000313" key="2">
    <source>
        <dbReference type="EMBL" id="RZS66921.1"/>
    </source>
</evidence>
<reference evidence="2 3" key="1">
    <citation type="submission" date="2019-02" db="EMBL/GenBank/DDBJ databases">
        <title>Genomic Encyclopedia of Type Strains, Phase IV (KMG-IV): sequencing the most valuable type-strain genomes for metagenomic binning, comparative biology and taxonomic classification.</title>
        <authorList>
            <person name="Goeker M."/>
        </authorList>
    </citation>
    <scope>NUCLEOTIDE SEQUENCE [LARGE SCALE GENOMIC DNA]</scope>
    <source>
        <strain evidence="2 3">DSM 18116</strain>
    </source>
</reference>
<accession>A0A4Q7MFR5</accession>
<dbReference type="EMBL" id="SGXA01000004">
    <property type="protein sequence ID" value="RZS66921.1"/>
    <property type="molecule type" value="Genomic_DNA"/>
</dbReference>
<dbReference type="RefSeq" id="WP_130543815.1">
    <property type="nucleotide sequence ID" value="NZ_CP042431.1"/>
</dbReference>
<dbReference type="PANTHER" id="PTHR31270">
    <property type="entry name" value="GLUTAMINYL-PEPTIDE CYCLOTRANSFERASE"/>
    <property type="match status" value="1"/>
</dbReference>
<sequence>MMKKIVYSSLLITAIASSCNNNDTQSGSEGTNVEAGTPRLQYTVVNAYPHDTNSFTQGLTIYNGQLYESTGSPDPAIPNNGSWIGTVDITTGKADHKATLAREHFGEGMTILNDKAYYITWQSKTGFVYQLPDFKKIREFSYNSDGWGLTNNGTSLIMSDGTNRIYFYSPDSMKLQNIISVNDHNGPVPNINELEFINGFIYANQWETPYILKIDPASGKVVGQLDFTNLVNEARAAYPNADVLNGIAFDSTNGKIFITGKKWPKLYEIKLQ</sequence>
<dbReference type="GO" id="GO:0016603">
    <property type="term" value="F:glutaminyl-peptide cyclotransferase activity"/>
    <property type="evidence" value="ECO:0007669"/>
    <property type="project" value="InterPro"/>
</dbReference>
<feature type="signal peptide" evidence="1">
    <location>
        <begin position="1"/>
        <end position="18"/>
    </location>
</feature>
<keyword evidence="3" id="KW-1185">Reference proteome</keyword>
<dbReference type="InterPro" id="IPR011044">
    <property type="entry name" value="Quino_amine_DH_bsu"/>
</dbReference>
<dbReference type="OrthoDB" id="9783700at2"/>